<evidence type="ECO:0000259" key="18">
    <source>
        <dbReference type="PROSITE" id="PS50011"/>
    </source>
</evidence>
<dbReference type="InterPro" id="IPR020826">
    <property type="entry name" value="Transketolase_BS"/>
</dbReference>
<evidence type="ECO:0000256" key="6">
    <source>
        <dbReference type="ARBA" id="ARBA00013150"/>
    </source>
</evidence>
<dbReference type="Proteomes" id="UP000078560">
    <property type="component" value="Unassembled WGS sequence"/>
</dbReference>
<reference evidence="21 22" key="1">
    <citation type="submission" date="2016-05" db="EMBL/GenBank/DDBJ databases">
        <authorList>
            <person name="Naeem Raeece"/>
        </authorList>
    </citation>
    <scope>NUCLEOTIDE SEQUENCE [LARGE SCALE GENOMIC DNA]</scope>
</reference>
<dbReference type="SUPFAM" id="SSF56112">
    <property type="entry name" value="Protein kinase-like (PK-like)"/>
    <property type="match status" value="1"/>
</dbReference>
<dbReference type="PROSITE" id="PS00802">
    <property type="entry name" value="TRANSKETOLASE_2"/>
    <property type="match status" value="1"/>
</dbReference>
<dbReference type="InterPro" id="IPR005475">
    <property type="entry name" value="Transketolase-like_Pyr-bd"/>
</dbReference>
<dbReference type="GO" id="GO:0046872">
    <property type="term" value="F:metal ion binding"/>
    <property type="evidence" value="ECO:0007669"/>
    <property type="project" value="UniProtKB-KW"/>
</dbReference>
<evidence type="ECO:0000256" key="16">
    <source>
        <dbReference type="ARBA" id="ARBA00023229"/>
    </source>
</evidence>
<dbReference type="CDD" id="cd02007">
    <property type="entry name" value="TPP_DXS"/>
    <property type="match status" value="1"/>
</dbReference>
<dbReference type="PROSITE" id="PS50011">
    <property type="entry name" value="PROTEIN_KINASE_DOM"/>
    <property type="match status" value="1"/>
</dbReference>
<evidence type="ECO:0000256" key="9">
    <source>
        <dbReference type="ARBA" id="ARBA00022723"/>
    </source>
</evidence>
<keyword evidence="14" id="KW-0784">Thiamine biosynthesis</keyword>
<evidence type="ECO:0000256" key="11">
    <source>
        <dbReference type="ARBA" id="ARBA00022777"/>
    </source>
</evidence>
<dbReference type="Gene3D" id="3.40.50.920">
    <property type="match status" value="1"/>
</dbReference>
<keyword evidence="11" id="KW-0418">Kinase</keyword>
<dbReference type="Pfam" id="PF13292">
    <property type="entry name" value="DXP_synthase_N"/>
    <property type="match status" value="2"/>
</dbReference>
<evidence type="ECO:0000313" key="20">
    <source>
        <dbReference type="EMBL" id="SBS96265.1"/>
    </source>
</evidence>
<evidence type="ECO:0000313" key="21">
    <source>
        <dbReference type="Proteomes" id="UP000078546"/>
    </source>
</evidence>
<keyword evidence="16" id="KW-0414">Isoprene biosynthesis</keyword>
<dbReference type="CDD" id="cd07033">
    <property type="entry name" value="TPP_PYR_DXS_TK_like"/>
    <property type="match status" value="1"/>
</dbReference>
<keyword evidence="8" id="KW-0808">Transferase</keyword>
<dbReference type="Gene3D" id="3.30.200.20">
    <property type="entry name" value="Phosphorylase Kinase, domain 1"/>
    <property type="match status" value="1"/>
</dbReference>
<keyword evidence="12 17" id="KW-0067">ATP-binding</keyword>
<organism evidence="20 21">
    <name type="scientific">Plasmodium ovale curtisi</name>
    <dbReference type="NCBI Taxonomy" id="864141"/>
    <lineage>
        <taxon>Eukaryota</taxon>
        <taxon>Sar</taxon>
        <taxon>Alveolata</taxon>
        <taxon>Apicomplexa</taxon>
        <taxon>Aconoidasida</taxon>
        <taxon>Haemosporida</taxon>
        <taxon>Plasmodiidae</taxon>
        <taxon>Plasmodium</taxon>
        <taxon>Plasmodium (Plasmodium)</taxon>
    </lineage>
</organism>
<evidence type="ECO:0000256" key="15">
    <source>
        <dbReference type="ARBA" id="ARBA00023052"/>
    </source>
</evidence>
<dbReference type="SUPFAM" id="SSF52922">
    <property type="entry name" value="TK C-terminal domain-like"/>
    <property type="match status" value="1"/>
</dbReference>
<proteinExistence type="inferred from homology"/>
<dbReference type="PANTHER" id="PTHR43322">
    <property type="entry name" value="1-D-DEOXYXYLULOSE 5-PHOSPHATE SYNTHASE-RELATED"/>
    <property type="match status" value="1"/>
</dbReference>
<evidence type="ECO:0000256" key="17">
    <source>
        <dbReference type="PROSITE-ProRule" id="PRU10141"/>
    </source>
</evidence>
<dbReference type="InterPro" id="IPR005477">
    <property type="entry name" value="Dxylulose-5-P_synthase"/>
</dbReference>
<dbReference type="GO" id="GO:0016114">
    <property type="term" value="P:terpenoid biosynthetic process"/>
    <property type="evidence" value="ECO:0007669"/>
    <property type="project" value="InterPro"/>
</dbReference>
<keyword evidence="10 17" id="KW-0547">Nucleotide-binding</keyword>
<evidence type="ECO:0000256" key="13">
    <source>
        <dbReference type="ARBA" id="ARBA00022842"/>
    </source>
</evidence>
<dbReference type="EC" id="2.2.1.7" evidence="6"/>
<keyword evidence="9" id="KW-0479">Metal-binding</keyword>
<dbReference type="Pfam" id="PF00069">
    <property type="entry name" value="Pkinase"/>
    <property type="match status" value="1"/>
</dbReference>
<dbReference type="InterPro" id="IPR000719">
    <property type="entry name" value="Prot_kinase_dom"/>
</dbReference>
<dbReference type="Proteomes" id="UP000078546">
    <property type="component" value="Unassembled WGS sequence"/>
</dbReference>
<dbReference type="GO" id="GO:0004674">
    <property type="term" value="F:protein serine/threonine kinase activity"/>
    <property type="evidence" value="ECO:0007669"/>
    <property type="project" value="UniProtKB-KW"/>
</dbReference>
<dbReference type="Gene3D" id="3.40.50.970">
    <property type="match status" value="2"/>
</dbReference>
<feature type="binding site" evidence="17">
    <location>
        <position position="39"/>
    </location>
    <ligand>
        <name>ATP</name>
        <dbReference type="ChEBI" id="CHEBI:30616"/>
    </ligand>
</feature>
<evidence type="ECO:0000313" key="19">
    <source>
        <dbReference type="EMBL" id="SBS85966.1"/>
    </source>
</evidence>
<evidence type="ECO:0000256" key="10">
    <source>
        <dbReference type="ARBA" id="ARBA00022741"/>
    </source>
</evidence>
<evidence type="ECO:0000256" key="2">
    <source>
        <dbReference type="ARBA" id="ARBA00001964"/>
    </source>
</evidence>
<reference evidence="20" key="2">
    <citation type="submission" date="2016-05" db="EMBL/GenBank/DDBJ databases">
        <authorList>
            <person name="Lavstsen T."/>
            <person name="Jespersen J.S."/>
        </authorList>
    </citation>
    <scope>NUCLEOTIDE SEQUENCE [LARGE SCALE GENOMIC DNA]</scope>
</reference>
<dbReference type="InterPro" id="IPR029061">
    <property type="entry name" value="THDP-binding"/>
</dbReference>
<keyword evidence="15" id="KW-0786">Thiamine pyrophosphate</keyword>
<dbReference type="Pfam" id="PF02779">
    <property type="entry name" value="Transket_pyr"/>
    <property type="match status" value="1"/>
</dbReference>
<comment type="cofactor">
    <cofactor evidence="2">
        <name>thiamine diphosphate</name>
        <dbReference type="ChEBI" id="CHEBI:58937"/>
    </cofactor>
</comment>
<dbReference type="SUPFAM" id="SSF52518">
    <property type="entry name" value="Thiamin diphosphate-binding fold (THDP-binding)"/>
    <property type="match status" value="2"/>
</dbReference>
<gene>
    <name evidence="20" type="ORF">POVCU1_031720</name>
    <name evidence="19" type="ORF">POVCU2_0034490</name>
</gene>
<comment type="pathway">
    <text evidence="3">Metabolic intermediate biosynthesis; 1-deoxy-D-xylulose 5-phosphate biosynthesis; 1-deoxy-D-xylulose 5-phosphate from D-glyceraldehyde 3-phosphate and pyruvate: step 1/1.</text>
</comment>
<keyword evidence="7" id="KW-0723">Serine/threonine-protein kinase</keyword>
<dbReference type="UniPathway" id="UPA00064">
    <property type="reaction ID" value="UER00091"/>
</dbReference>
<dbReference type="Gene3D" id="1.10.510.10">
    <property type="entry name" value="Transferase(Phosphotransferase) domain 1"/>
    <property type="match status" value="1"/>
</dbReference>
<evidence type="ECO:0000256" key="12">
    <source>
        <dbReference type="ARBA" id="ARBA00022840"/>
    </source>
</evidence>
<accession>A0A1A8WV97</accession>
<evidence type="ECO:0000256" key="8">
    <source>
        <dbReference type="ARBA" id="ARBA00022679"/>
    </source>
</evidence>
<dbReference type="PROSITE" id="PS00107">
    <property type="entry name" value="PROTEIN_KINASE_ATP"/>
    <property type="match status" value="1"/>
</dbReference>
<dbReference type="SMART" id="SM00861">
    <property type="entry name" value="Transket_pyr"/>
    <property type="match status" value="1"/>
</dbReference>
<dbReference type="SMART" id="SM00220">
    <property type="entry name" value="S_TKc"/>
    <property type="match status" value="1"/>
</dbReference>
<dbReference type="EMBL" id="FLQU01000462">
    <property type="protein sequence ID" value="SBS85966.1"/>
    <property type="molecule type" value="Genomic_DNA"/>
</dbReference>
<dbReference type="PANTHER" id="PTHR43322:SF5">
    <property type="entry name" value="1-DEOXY-D-XYLULOSE-5-PHOSPHATE SYNTHASE, CHLOROPLASTIC"/>
    <property type="match status" value="1"/>
</dbReference>
<dbReference type="FunFam" id="1.10.510.10:FF:000624">
    <property type="entry name" value="Mitogen-activated protein kinase"/>
    <property type="match status" value="1"/>
</dbReference>
<dbReference type="GO" id="GO:0005524">
    <property type="term" value="F:ATP binding"/>
    <property type="evidence" value="ECO:0007669"/>
    <property type="project" value="UniProtKB-UniRule"/>
</dbReference>
<evidence type="ECO:0000256" key="14">
    <source>
        <dbReference type="ARBA" id="ARBA00022977"/>
    </source>
</evidence>
<dbReference type="EMBL" id="FLQV01000584">
    <property type="protein sequence ID" value="SBS96265.1"/>
    <property type="molecule type" value="Genomic_DNA"/>
</dbReference>
<dbReference type="InterPro" id="IPR011009">
    <property type="entry name" value="Kinase-like_dom_sf"/>
</dbReference>
<dbReference type="InterPro" id="IPR008271">
    <property type="entry name" value="Ser/Thr_kinase_AS"/>
</dbReference>
<evidence type="ECO:0000256" key="7">
    <source>
        <dbReference type="ARBA" id="ARBA00022527"/>
    </source>
</evidence>
<comment type="subunit">
    <text evidence="5">Homodimer.</text>
</comment>
<dbReference type="Pfam" id="PF02780">
    <property type="entry name" value="Transketolase_C"/>
    <property type="match status" value="1"/>
</dbReference>
<dbReference type="InterPro" id="IPR033248">
    <property type="entry name" value="Transketolase_C"/>
</dbReference>
<evidence type="ECO:0000256" key="5">
    <source>
        <dbReference type="ARBA" id="ARBA00011738"/>
    </source>
</evidence>
<comment type="similarity">
    <text evidence="4">Belongs to the transketolase family. DXPS subfamily.</text>
</comment>
<dbReference type="PROSITE" id="PS00108">
    <property type="entry name" value="PROTEIN_KINASE_ST"/>
    <property type="match status" value="1"/>
</dbReference>
<keyword evidence="13" id="KW-0460">Magnesium</keyword>
<comment type="cofactor">
    <cofactor evidence="1">
        <name>Mg(2+)</name>
        <dbReference type="ChEBI" id="CHEBI:18420"/>
    </cofactor>
</comment>
<feature type="domain" description="Protein kinase" evidence="18">
    <location>
        <begin position="9"/>
        <end position="293"/>
    </location>
</feature>
<dbReference type="InterPro" id="IPR009014">
    <property type="entry name" value="Transketo_C/PFOR_II"/>
</dbReference>
<evidence type="ECO:0000256" key="1">
    <source>
        <dbReference type="ARBA" id="ARBA00001946"/>
    </source>
</evidence>
<evidence type="ECO:0000313" key="22">
    <source>
        <dbReference type="Proteomes" id="UP000078560"/>
    </source>
</evidence>
<name>A0A1A8WV97_PLAOA</name>
<dbReference type="GO" id="GO:0008661">
    <property type="term" value="F:1-deoxy-D-xylulose-5-phosphate synthase activity"/>
    <property type="evidence" value="ECO:0007669"/>
    <property type="project" value="UniProtKB-EC"/>
</dbReference>
<sequence>MRAGDISNFEFMCVIGKGTYGIVYKALDKKEGELVAIKKIICLCDENYGISKSILRELTILQKIKHKNIITLKYVFYGKDIEEKLKRENLRNSCLYLAFEYCDIDLLNFTKKCNLHVKEIKYIIFELLLALCHLHGNNYLHRDIKPENIFINSKGEIKLGDLGLSVEKNDNMTPTVVTLWYRSPEILLKKNSYDQKVDMWSVGCLFVELLLGSPLFPGKNDQSQLELIYQTLGSKEDVVTKDAERLNMFPYFETNVLKSVIPEKSTADLIAKMLIYDPAYRISSKEALKHACFRDIEGKNKEGQRSQGGVGEAVLVDAYPREKLPSCFQRNYFLICETPNVSNGQQLQSQSRKQAVKLQSCEAAKLKSCGSVALFLLLTFSLIFIFINLHCKSTKCEESNNNMFVKKMKNFTKKKQRLCSNFRKTVPSLFNISICRTKNVDCKGKEIETYYPLGNCKEDTKLLYVNNYFHLKHFRKFTFTKFYRGNIFKRENNVISQNSHKNDKKIDILNQRKKKLHTFQQDNKNTFVNISKELQDEENLNEKKKKNIYMDSIFDDINKYINIEMYNSIYGNDIYNEMINLYVKRIIPKDYEQKYFLQPIDKSIIYQIDKYEDNIFEKLLKLEFKNNGILINNINKKYFEKKNIYRMIKILHYFPLLKIINNPTDLKKIKKKYLPLLSYELKMFLFFIINITGGHFSANLSLLDIEMVLLYIFNQPKDIVIYDIGHQSYVHKILTGRKLLFLSLRQNKGICGFLNIFESIYDKFGAGHSSTSLSAIQGMYEADWQVCRKSKNDFTTLRRNYYRYFIGQNDKSIMEEEPCNDLDKFHIAIIGDGGLTGGMALEALNYISFLNSKVLIIYNDNGQVSLPTNAFSISGNRPIGSISDHLHNFVIHNSSKGDINSSFNKKEPNIFENLNYDYVGVIDGNNTNDVINALMDIKNNKLKRATILHISTRKTSDYIMRKSPINIMHSIKKNEIFPFDLTSLDNKEVTTHEGELENIHFSDPSQNINVNIFSEETFTDVYTREMLKHLEIDRGSTVFVSPAMLGGSGLLKISEKYPNNVYDVGIAEQHAVTFSAAMATNKKVKVHLCIYSTFMQRAYDQIIHDLNLQKIPLTVIIGRSGLIGEDGATHQGIYDLTYLGVLNNASIISPSNSVDLKKALAFCQLEREEGAVFIRLPRINSLSSDYMKNHLNIDIEREEAQMVDIHHLRTSFWGHARVIQMSTSGVIGSGGSSGSGSGGRKRVAIFNMGSMLFNVVNAVREMEKDLQFSDHFSFSVIDMIFLNPMDEGMIDYVVGQNKHDYLVTYEDNTIGGFSTHFNNYLIEKNYIAAHNLQIHNIYLPNRPIEHATYQEQQQDAQVDQVSLVRRIKKFLMGSFT</sequence>
<dbReference type="GO" id="GO:0009228">
    <property type="term" value="P:thiamine biosynthetic process"/>
    <property type="evidence" value="ECO:0007669"/>
    <property type="project" value="UniProtKB-KW"/>
</dbReference>
<protein>
    <recommendedName>
        <fullName evidence="6">1-deoxy-D-xylulose-5-phosphate synthase</fullName>
        <ecNumber evidence="6">2.2.1.7</ecNumber>
    </recommendedName>
</protein>
<evidence type="ECO:0000256" key="3">
    <source>
        <dbReference type="ARBA" id="ARBA00004980"/>
    </source>
</evidence>
<dbReference type="InterPro" id="IPR017441">
    <property type="entry name" value="Protein_kinase_ATP_BS"/>
</dbReference>
<evidence type="ECO:0000256" key="4">
    <source>
        <dbReference type="ARBA" id="ARBA00011081"/>
    </source>
</evidence>